<keyword evidence="1" id="KW-0812">Transmembrane</keyword>
<organism evidence="2">
    <name type="scientific">bioreactor metagenome</name>
    <dbReference type="NCBI Taxonomy" id="1076179"/>
    <lineage>
        <taxon>unclassified sequences</taxon>
        <taxon>metagenomes</taxon>
        <taxon>ecological metagenomes</taxon>
    </lineage>
</organism>
<keyword evidence="1" id="KW-1133">Transmembrane helix</keyword>
<dbReference type="EMBL" id="VSSQ01079507">
    <property type="protein sequence ID" value="MPN29010.1"/>
    <property type="molecule type" value="Genomic_DNA"/>
</dbReference>
<proteinExistence type="predicted"/>
<protein>
    <submittedName>
        <fullName evidence="2">Uncharacterized protein</fullName>
    </submittedName>
</protein>
<sequence length="91" mass="10260">MLNQTTNFLVQTATLFTLYITVVAIFDVRTGELFVRTRHQLVFYRCLDLVDIDLAALIHLATNDFCDGGTVICVIDSRCFSCTQNGFFDAL</sequence>
<comment type="caution">
    <text evidence="2">The sequence shown here is derived from an EMBL/GenBank/DDBJ whole genome shotgun (WGS) entry which is preliminary data.</text>
</comment>
<gene>
    <name evidence="2" type="ORF">SDC9_176458</name>
</gene>
<dbReference type="AlphaFoldDB" id="A0A645GRW5"/>
<name>A0A645GRW5_9ZZZZ</name>
<feature type="transmembrane region" description="Helical" evidence="1">
    <location>
        <begin position="6"/>
        <end position="28"/>
    </location>
</feature>
<evidence type="ECO:0000313" key="2">
    <source>
        <dbReference type="EMBL" id="MPN29010.1"/>
    </source>
</evidence>
<evidence type="ECO:0000256" key="1">
    <source>
        <dbReference type="SAM" id="Phobius"/>
    </source>
</evidence>
<keyword evidence="1" id="KW-0472">Membrane</keyword>
<accession>A0A645GRW5</accession>
<reference evidence="2" key="1">
    <citation type="submission" date="2019-08" db="EMBL/GenBank/DDBJ databases">
        <authorList>
            <person name="Kucharzyk K."/>
            <person name="Murdoch R.W."/>
            <person name="Higgins S."/>
            <person name="Loffler F."/>
        </authorList>
    </citation>
    <scope>NUCLEOTIDE SEQUENCE</scope>
</reference>